<feature type="region of interest" description="Disordered" evidence="1">
    <location>
        <begin position="1"/>
        <end position="25"/>
    </location>
</feature>
<reference evidence="2 3" key="1">
    <citation type="submission" date="2018-04" db="EMBL/GenBank/DDBJ databases">
        <authorList>
            <person name="Li J."/>
        </authorList>
    </citation>
    <scope>NUCLEOTIDE SEQUENCE [LARGE SCALE GENOMIC DNA]</scope>
    <source>
        <strain evidence="3">30A</strain>
    </source>
</reference>
<sequence>MSAETGRPAEAETIAAEPDGASASVPGVLAEIEARPLAERAEGYQALADQLRTQLEHSDPSLRS</sequence>
<organism evidence="2 3">
    <name type="scientific">Agromyces badenianii</name>
    <dbReference type="NCBI Taxonomy" id="2080742"/>
    <lineage>
        <taxon>Bacteria</taxon>
        <taxon>Bacillati</taxon>
        <taxon>Actinomycetota</taxon>
        <taxon>Actinomycetes</taxon>
        <taxon>Micrococcales</taxon>
        <taxon>Microbacteriaceae</taxon>
        <taxon>Agromyces</taxon>
    </lineage>
</organism>
<dbReference type="KEGG" id="agm:DCE93_05960"/>
<keyword evidence="3" id="KW-1185">Reference proteome</keyword>
<dbReference type="Proteomes" id="UP000244729">
    <property type="component" value="Chromosome"/>
</dbReference>
<evidence type="ECO:0000313" key="2">
    <source>
        <dbReference type="EMBL" id="AWB95260.1"/>
    </source>
</evidence>
<name>A0A2S0WVD0_9MICO</name>
<dbReference type="EMBL" id="CP028913">
    <property type="protein sequence ID" value="AWB95260.1"/>
    <property type="molecule type" value="Genomic_DNA"/>
</dbReference>
<dbReference type="AlphaFoldDB" id="A0A2S0WVD0"/>
<dbReference type="RefSeq" id="WP_108595075.1">
    <property type="nucleotide sequence ID" value="NZ_CP028913.1"/>
</dbReference>
<proteinExistence type="predicted"/>
<evidence type="ECO:0000313" key="3">
    <source>
        <dbReference type="Proteomes" id="UP000244729"/>
    </source>
</evidence>
<dbReference type="OrthoDB" id="5008005at2"/>
<gene>
    <name evidence="2" type="ORF">DCE93_05960</name>
</gene>
<accession>A0A2S0WVD0</accession>
<protein>
    <submittedName>
        <fullName evidence="2">Uncharacterized protein</fullName>
    </submittedName>
</protein>
<evidence type="ECO:0000256" key="1">
    <source>
        <dbReference type="SAM" id="MobiDB-lite"/>
    </source>
</evidence>